<dbReference type="EMBL" id="CAJNOJ010000146">
    <property type="protein sequence ID" value="CAF1196226.1"/>
    <property type="molecule type" value="Genomic_DNA"/>
</dbReference>
<keyword evidence="3" id="KW-1185">Reference proteome</keyword>
<proteinExistence type="predicted"/>
<reference evidence="1" key="1">
    <citation type="submission" date="2021-02" db="EMBL/GenBank/DDBJ databases">
        <authorList>
            <person name="Nowell W R."/>
        </authorList>
    </citation>
    <scope>NUCLEOTIDE SEQUENCE</scope>
</reference>
<evidence type="ECO:0000313" key="3">
    <source>
        <dbReference type="Proteomes" id="UP000663828"/>
    </source>
</evidence>
<dbReference type="Proteomes" id="UP000663828">
    <property type="component" value="Unassembled WGS sequence"/>
</dbReference>
<comment type="caution">
    <text evidence="1">The sequence shown here is derived from an EMBL/GenBank/DDBJ whole genome shotgun (WGS) entry which is preliminary data.</text>
</comment>
<evidence type="ECO:0000313" key="4">
    <source>
        <dbReference type="Proteomes" id="UP000663852"/>
    </source>
</evidence>
<organism evidence="1 4">
    <name type="scientific">Adineta ricciae</name>
    <name type="common">Rotifer</name>
    <dbReference type="NCBI Taxonomy" id="249248"/>
    <lineage>
        <taxon>Eukaryota</taxon>
        <taxon>Metazoa</taxon>
        <taxon>Spiralia</taxon>
        <taxon>Gnathifera</taxon>
        <taxon>Rotifera</taxon>
        <taxon>Eurotatoria</taxon>
        <taxon>Bdelloidea</taxon>
        <taxon>Adinetida</taxon>
        <taxon>Adinetidae</taxon>
        <taxon>Adineta</taxon>
    </lineage>
</organism>
<dbReference type="OrthoDB" id="10012661at2759"/>
<name>A0A814W3G7_ADIRI</name>
<gene>
    <name evidence="1" type="ORF">EDS130_LOCUS25097</name>
    <name evidence="2" type="ORF">XAT740_LOCUS38265</name>
</gene>
<protein>
    <submittedName>
        <fullName evidence="1">Uncharacterized protein</fullName>
    </submittedName>
</protein>
<dbReference type="EMBL" id="CAJNOR010004111">
    <property type="protein sequence ID" value="CAF1476099.1"/>
    <property type="molecule type" value="Genomic_DNA"/>
</dbReference>
<evidence type="ECO:0000313" key="2">
    <source>
        <dbReference type="EMBL" id="CAF1476099.1"/>
    </source>
</evidence>
<sequence length="154" mass="18334">MTTADSNNTTSIKEKFEREIYLLDYIPRILEMDVTGVYMNKNGPYPDEVEALEHKNWSKHKVSTLKLRASSYGDWEFSIEMINTKHFESREELDDLYVKEYERITSSRCIKVDIISIQKAVKLFHIDFSCNMDWYLNNQNAIEENLNRRVLPRQ</sequence>
<accession>A0A814W3G7</accession>
<dbReference type="AlphaFoldDB" id="A0A814W3G7"/>
<evidence type="ECO:0000313" key="1">
    <source>
        <dbReference type="EMBL" id="CAF1196226.1"/>
    </source>
</evidence>
<dbReference type="Proteomes" id="UP000663852">
    <property type="component" value="Unassembled WGS sequence"/>
</dbReference>